<evidence type="ECO:0000256" key="4">
    <source>
        <dbReference type="SAM" id="MobiDB-lite"/>
    </source>
</evidence>
<dbReference type="Proteomes" id="UP001153292">
    <property type="component" value="Chromosome 13"/>
</dbReference>
<evidence type="ECO:0000256" key="1">
    <source>
        <dbReference type="ARBA" id="ARBA00022723"/>
    </source>
</evidence>
<keyword evidence="3" id="KW-0862">Zinc</keyword>
<dbReference type="InterPro" id="IPR007588">
    <property type="entry name" value="Znf_FLYWCH"/>
</dbReference>
<keyword evidence="2" id="KW-0863">Zinc-finger</keyword>
<gene>
    <name evidence="6" type="ORF">CHILSU_LOCUS2214</name>
</gene>
<keyword evidence="7" id="KW-1185">Reference proteome</keyword>
<feature type="region of interest" description="Disordered" evidence="4">
    <location>
        <begin position="19"/>
        <end position="49"/>
    </location>
</feature>
<reference evidence="6" key="1">
    <citation type="submission" date="2021-12" db="EMBL/GenBank/DDBJ databases">
        <authorList>
            <person name="King R."/>
        </authorList>
    </citation>
    <scope>NUCLEOTIDE SEQUENCE</scope>
</reference>
<dbReference type="EMBL" id="OU963906">
    <property type="protein sequence ID" value="CAH0399083.1"/>
    <property type="molecule type" value="Genomic_DNA"/>
</dbReference>
<evidence type="ECO:0000259" key="5">
    <source>
        <dbReference type="Pfam" id="PF04500"/>
    </source>
</evidence>
<proteinExistence type="predicted"/>
<name>A0ABN8AT88_CHISP</name>
<dbReference type="Pfam" id="PF04500">
    <property type="entry name" value="FLYWCH"/>
    <property type="match status" value="1"/>
</dbReference>
<sequence>MVSSLPCLSCSMLKEILQEGPDPEKARNQAVTSNSHRSSSDVTPTELPRKDFFESEIDTSLPRCSYSLPSNADVRSPSTISKASTQLSSGQVSYACSSNDKTLVSRKSHNRQRRRDKWEDIKRKCLKNLEPAFGKTKSGNPVLFLGEHRFNRVTACKGPSIRWTCVKKPKGCRVTVRTVDNVIIVQHNIHNH</sequence>
<dbReference type="Gene3D" id="2.20.25.240">
    <property type="match status" value="1"/>
</dbReference>
<feature type="compositionally biased region" description="Polar residues" evidence="4">
    <location>
        <begin position="29"/>
        <end position="43"/>
    </location>
</feature>
<evidence type="ECO:0000256" key="2">
    <source>
        <dbReference type="ARBA" id="ARBA00022771"/>
    </source>
</evidence>
<keyword evidence="1" id="KW-0479">Metal-binding</keyword>
<feature type="domain" description="FLYWCH-type" evidence="5">
    <location>
        <begin position="135"/>
        <end position="192"/>
    </location>
</feature>
<accession>A0ABN8AT88</accession>
<organism evidence="6 7">
    <name type="scientific">Chilo suppressalis</name>
    <name type="common">Asiatic rice borer moth</name>
    <dbReference type="NCBI Taxonomy" id="168631"/>
    <lineage>
        <taxon>Eukaryota</taxon>
        <taxon>Metazoa</taxon>
        <taxon>Ecdysozoa</taxon>
        <taxon>Arthropoda</taxon>
        <taxon>Hexapoda</taxon>
        <taxon>Insecta</taxon>
        <taxon>Pterygota</taxon>
        <taxon>Neoptera</taxon>
        <taxon>Endopterygota</taxon>
        <taxon>Lepidoptera</taxon>
        <taxon>Glossata</taxon>
        <taxon>Ditrysia</taxon>
        <taxon>Pyraloidea</taxon>
        <taxon>Crambidae</taxon>
        <taxon>Crambinae</taxon>
        <taxon>Chilo</taxon>
    </lineage>
</organism>
<evidence type="ECO:0000313" key="7">
    <source>
        <dbReference type="Proteomes" id="UP001153292"/>
    </source>
</evidence>
<protein>
    <recommendedName>
        <fullName evidence="5">FLYWCH-type domain-containing protein</fullName>
    </recommendedName>
</protein>
<evidence type="ECO:0000313" key="6">
    <source>
        <dbReference type="EMBL" id="CAH0399083.1"/>
    </source>
</evidence>
<evidence type="ECO:0000256" key="3">
    <source>
        <dbReference type="ARBA" id="ARBA00022833"/>
    </source>
</evidence>